<dbReference type="Proteomes" id="UP000245207">
    <property type="component" value="Unassembled WGS sequence"/>
</dbReference>
<proteinExistence type="predicted"/>
<reference evidence="1 2" key="1">
    <citation type="journal article" date="2018" name="Mol. Plant">
        <title>The genome of Artemisia annua provides insight into the evolution of Asteraceae family and artemisinin biosynthesis.</title>
        <authorList>
            <person name="Shen Q."/>
            <person name="Zhang L."/>
            <person name="Liao Z."/>
            <person name="Wang S."/>
            <person name="Yan T."/>
            <person name="Shi P."/>
            <person name="Liu M."/>
            <person name="Fu X."/>
            <person name="Pan Q."/>
            <person name="Wang Y."/>
            <person name="Lv Z."/>
            <person name="Lu X."/>
            <person name="Zhang F."/>
            <person name="Jiang W."/>
            <person name="Ma Y."/>
            <person name="Chen M."/>
            <person name="Hao X."/>
            <person name="Li L."/>
            <person name="Tang Y."/>
            <person name="Lv G."/>
            <person name="Zhou Y."/>
            <person name="Sun X."/>
            <person name="Brodelius P.E."/>
            <person name="Rose J.K.C."/>
            <person name="Tang K."/>
        </authorList>
    </citation>
    <scope>NUCLEOTIDE SEQUENCE [LARGE SCALE GENOMIC DNA]</scope>
    <source>
        <strain evidence="2">cv. Huhao1</strain>
        <tissue evidence="1">Leaf</tissue>
    </source>
</reference>
<organism evidence="1 2">
    <name type="scientific">Artemisia annua</name>
    <name type="common">Sweet wormwood</name>
    <dbReference type="NCBI Taxonomy" id="35608"/>
    <lineage>
        <taxon>Eukaryota</taxon>
        <taxon>Viridiplantae</taxon>
        <taxon>Streptophyta</taxon>
        <taxon>Embryophyta</taxon>
        <taxon>Tracheophyta</taxon>
        <taxon>Spermatophyta</taxon>
        <taxon>Magnoliopsida</taxon>
        <taxon>eudicotyledons</taxon>
        <taxon>Gunneridae</taxon>
        <taxon>Pentapetalae</taxon>
        <taxon>asterids</taxon>
        <taxon>campanulids</taxon>
        <taxon>Asterales</taxon>
        <taxon>Asteraceae</taxon>
        <taxon>Asteroideae</taxon>
        <taxon>Anthemideae</taxon>
        <taxon>Artemisiinae</taxon>
        <taxon>Artemisia</taxon>
    </lineage>
</organism>
<evidence type="ECO:0000313" key="2">
    <source>
        <dbReference type="Proteomes" id="UP000245207"/>
    </source>
</evidence>
<comment type="caution">
    <text evidence="1">The sequence shown here is derived from an EMBL/GenBank/DDBJ whole genome shotgun (WGS) entry which is preliminary data.</text>
</comment>
<accession>A0A2U1KT31</accession>
<dbReference type="AlphaFoldDB" id="A0A2U1KT31"/>
<protein>
    <submittedName>
        <fullName evidence="1">Zinc finger, RING/FYVE/PHD-type</fullName>
    </submittedName>
</protein>
<sequence>MRIIRLPGHPSDFVCRNLIWNLQERVVKDLSDGIFKKLKNKWHDMKEVDDRARGTYIAFQEIAVDVYFRDQHSEKVLQEYNNEAYLKEYWKNGSFFESIPGKMDVRRNWQEKSGNDCLTAGEGALGTDEVRHEPGTREVVENWFQGLTDPSTMLHSVYVNSGLSD</sequence>
<keyword evidence="2" id="KW-1185">Reference proteome</keyword>
<name>A0A2U1KT31_ARTAN</name>
<evidence type="ECO:0000313" key="1">
    <source>
        <dbReference type="EMBL" id="PWA39887.1"/>
    </source>
</evidence>
<dbReference type="EMBL" id="PKPP01014232">
    <property type="protein sequence ID" value="PWA39887.1"/>
    <property type="molecule type" value="Genomic_DNA"/>
</dbReference>
<gene>
    <name evidence="1" type="ORF">CTI12_AA567770</name>
</gene>